<comment type="similarity">
    <text evidence="11">Belongs to the CysZ family.</text>
</comment>
<dbReference type="EMBL" id="JAFKCV010000021">
    <property type="protein sequence ID" value="MBN7827606.1"/>
    <property type="molecule type" value="Genomic_DNA"/>
</dbReference>
<evidence type="ECO:0000256" key="11">
    <source>
        <dbReference type="HAMAP-Rule" id="MF_00468"/>
    </source>
</evidence>
<feature type="transmembrane region" description="Helical" evidence="11">
    <location>
        <begin position="75"/>
        <end position="101"/>
    </location>
</feature>
<evidence type="ECO:0000256" key="5">
    <source>
        <dbReference type="ARBA" id="ARBA00022605"/>
    </source>
</evidence>
<keyword evidence="4 11" id="KW-0997">Cell inner membrane</keyword>
<keyword evidence="6 11" id="KW-0812">Transmembrane</keyword>
<evidence type="ECO:0000256" key="6">
    <source>
        <dbReference type="ARBA" id="ARBA00022692"/>
    </source>
</evidence>
<keyword evidence="3 11" id="KW-1003">Cell membrane</keyword>
<evidence type="ECO:0000313" key="13">
    <source>
        <dbReference type="Proteomes" id="UP000664654"/>
    </source>
</evidence>
<evidence type="ECO:0000313" key="12">
    <source>
        <dbReference type="EMBL" id="MBN7827606.1"/>
    </source>
</evidence>
<dbReference type="AlphaFoldDB" id="A0A939DTH3"/>
<keyword evidence="8 11" id="KW-0764">Sulfate transport</keyword>
<dbReference type="GO" id="GO:0000103">
    <property type="term" value="P:sulfate assimilation"/>
    <property type="evidence" value="ECO:0007669"/>
    <property type="project" value="InterPro"/>
</dbReference>
<sequence length="255" mass="29485">MHQTELKSGAAYFFQGFELIRTKGLKRFVFIPLAVNLLLFAVAFYFLLQQIDSAIVWLMDLIPNWLDWMKEWLAYFLWPLAVIIILVTFSFIFSSLANWLAAPFNGLLAEKVELHLTGHPLAEGGMLAVIKDIPRTLGREWIKLVYYLPRALGFLIIFFLLPVFGQLIWFLFTAWMMAIQYCDYPFDNHKVPFKVMRTALAEDKSRAFSFGVMVTLFAMVPIINFLVMPVAICGATAMWVDKYRPHHGPLRHPQD</sequence>
<keyword evidence="5 11" id="KW-0028">Amino-acid biosynthesis</keyword>
<dbReference type="HAMAP" id="MF_00468">
    <property type="entry name" value="CysZ"/>
    <property type="match status" value="1"/>
</dbReference>
<keyword evidence="13" id="KW-1185">Reference proteome</keyword>
<dbReference type="Proteomes" id="UP000664654">
    <property type="component" value="Unassembled WGS sequence"/>
</dbReference>
<dbReference type="RefSeq" id="WP_206575718.1">
    <property type="nucleotide sequence ID" value="NZ_JAFKCV010000021.1"/>
</dbReference>
<evidence type="ECO:0000256" key="9">
    <source>
        <dbReference type="ARBA" id="ARBA00023136"/>
    </source>
</evidence>
<dbReference type="Pfam" id="PF07264">
    <property type="entry name" value="EI24"/>
    <property type="match status" value="1"/>
</dbReference>
<dbReference type="InterPro" id="IPR059112">
    <property type="entry name" value="CysZ/EI24"/>
</dbReference>
<keyword evidence="2 11" id="KW-0813">Transport</keyword>
<comment type="caution">
    <text evidence="12">The sequence shown here is derived from an EMBL/GenBank/DDBJ whole genome shotgun (WGS) entry which is preliminary data.</text>
</comment>
<dbReference type="InterPro" id="IPR022985">
    <property type="entry name" value="Sulfate_CysZ"/>
</dbReference>
<dbReference type="GO" id="GO:0005886">
    <property type="term" value="C:plasma membrane"/>
    <property type="evidence" value="ECO:0007669"/>
    <property type="project" value="UniProtKB-SubCell"/>
</dbReference>
<evidence type="ECO:0000256" key="4">
    <source>
        <dbReference type="ARBA" id="ARBA00022519"/>
    </source>
</evidence>
<dbReference type="InterPro" id="IPR050480">
    <property type="entry name" value="CysZ-like"/>
</dbReference>
<evidence type="ECO:0000256" key="8">
    <source>
        <dbReference type="ARBA" id="ARBA00023032"/>
    </source>
</evidence>
<comment type="function">
    <text evidence="11">High affinity, high specificity proton-dependent sulfate transporter, which mediates sulfate uptake. Provides the sulfur source for the cysteine synthesis pathway.</text>
</comment>
<keyword evidence="9 11" id="KW-0472">Membrane</keyword>
<evidence type="ECO:0000256" key="1">
    <source>
        <dbReference type="ARBA" id="ARBA00004141"/>
    </source>
</evidence>
<evidence type="ECO:0000256" key="10">
    <source>
        <dbReference type="ARBA" id="ARBA00023192"/>
    </source>
</evidence>
<organism evidence="12 13">
    <name type="scientific">Bowmanella dokdonensis</name>
    <dbReference type="NCBI Taxonomy" id="751969"/>
    <lineage>
        <taxon>Bacteria</taxon>
        <taxon>Pseudomonadati</taxon>
        <taxon>Pseudomonadota</taxon>
        <taxon>Gammaproteobacteria</taxon>
        <taxon>Alteromonadales</taxon>
        <taxon>Alteromonadaceae</taxon>
        <taxon>Bowmanella</taxon>
    </lineage>
</organism>
<dbReference type="PANTHER" id="PTHR37468">
    <property type="entry name" value="SULFATE TRANSPORTER CYSZ"/>
    <property type="match status" value="1"/>
</dbReference>
<evidence type="ECO:0000256" key="7">
    <source>
        <dbReference type="ARBA" id="ARBA00022989"/>
    </source>
</evidence>
<reference evidence="12" key="1">
    <citation type="submission" date="2021-03" db="EMBL/GenBank/DDBJ databases">
        <title>novel species isolated from a fishpond in China.</title>
        <authorList>
            <person name="Lu H."/>
            <person name="Cai Z."/>
        </authorList>
    </citation>
    <scope>NUCLEOTIDE SEQUENCE</scope>
    <source>
        <strain evidence="12">JCM 30855</strain>
    </source>
</reference>
<protein>
    <recommendedName>
        <fullName evidence="11">Sulfate transporter CysZ</fullName>
    </recommendedName>
</protein>
<proteinExistence type="inferred from homology"/>
<keyword evidence="7 11" id="KW-1133">Transmembrane helix</keyword>
<accession>A0A939DTH3</accession>
<evidence type="ECO:0000256" key="2">
    <source>
        <dbReference type="ARBA" id="ARBA00022448"/>
    </source>
</evidence>
<gene>
    <name evidence="11 12" type="primary">cysZ</name>
    <name evidence="12" type="ORF">J0A66_20415</name>
</gene>
<comment type="subcellular location">
    <subcellularLocation>
        <location evidence="11">Cell inner membrane</location>
        <topology evidence="11">Multi-pass membrane protein</topology>
    </subcellularLocation>
    <subcellularLocation>
        <location evidence="1">Membrane</location>
        <topology evidence="1">Multi-pass membrane protein</topology>
    </subcellularLocation>
</comment>
<dbReference type="GO" id="GO:0009675">
    <property type="term" value="F:high-affinity sulfate:proton symporter activity"/>
    <property type="evidence" value="ECO:0007669"/>
    <property type="project" value="TreeGrafter"/>
</dbReference>
<feature type="transmembrane region" description="Helical" evidence="11">
    <location>
        <begin position="28"/>
        <end position="48"/>
    </location>
</feature>
<evidence type="ECO:0000256" key="3">
    <source>
        <dbReference type="ARBA" id="ARBA00022475"/>
    </source>
</evidence>
<comment type="caution">
    <text evidence="11">Lacks conserved residue(s) required for the propagation of feature annotation.</text>
</comment>
<keyword evidence="10 11" id="KW-0198">Cysteine biosynthesis</keyword>
<feature type="transmembrane region" description="Helical" evidence="11">
    <location>
        <begin position="207"/>
        <end position="240"/>
    </location>
</feature>
<dbReference type="GO" id="GO:0019344">
    <property type="term" value="P:cysteine biosynthetic process"/>
    <property type="evidence" value="ECO:0007669"/>
    <property type="project" value="UniProtKB-UniRule"/>
</dbReference>
<name>A0A939DTH3_9ALTE</name>
<dbReference type="NCBIfam" id="NF003433">
    <property type="entry name" value="PRK04949.1"/>
    <property type="match status" value="1"/>
</dbReference>
<dbReference type="PANTHER" id="PTHR37468:SF1">
    <property type="entry name" value="SULFATE TRANSPORTER CYSZ"/>
    <property type="match status" value="1"/>
</dbReference>